<dbReference type="GO" id="GO:0030151">
    <property type="term" value="F:molybdenum ion binding"/>
    <property type="evidence" value="ECO:0007669"/>
    <property type="project" value="InterPro"/>
</dbReference>
<dbReference type="PRINTS" id="PR00407">
    <property type="entry name" value="EUMOPTERIN"/>
</dbReference>
<dbReference type="InterPro" id="IPR036374">
    <property type="entry name" value="OxRdtase_Mopterin-bd_sf"/>
</dbReference>
<dbReference type="Proteomes" id="UP000054498">
    <property type="component" value="Unassembled WGS sequence"/>
</dbReference>
<dbReference type="STRING" id="145388.A0A0D2L782"/>
<dbReference type="Gene3D" id="3.90.420.10">
    <property type="entry name" value="Oxidoreductase, molybdopterin-binding domain"/>
    <property type="match status" value="1"/>
</dbReference>
<organism evidence="7 8">
    <name type="scientific">Monoraphidium neglectum</name>
    <dbReference type="NCBI Taxonomy" id="145388"/>
    <lineage>
        <taxon>Eukaryota</taxon>
        <taxon>Viridiplantae</taxon>
        <taxon>Chlorophyta</taxon>
        <taxon>core chlorophytes</taxon>
        <taxon>Chlorophyceae</taxon>
        <taxon>CS clade</taxon>
        <taxon>Sphaeropleales</taxon>
        <taxon>Selenastraceae</taxon>
        <taxon>Monoraphidium</taxon>
    </lineage>
</organism>
<dbReference type="SUPFAM" id="SSF81296">
    <property type="entry name" value="E set domains"/>
    <property type="match status" value="1"/>
</dbReference>
<dbReference type="OrthoDB" id="10051395at2759"/>
<feature type="domain" description="Moybdenum cofactor oxidoreductase dimerisation" evidence="6">
    <location>
        <begin position="131"/>
        <end position="261"/>
    </location>
</feature>
<evidence type="ECO:0000256" key="4">
    <source>
        <dbReference type="ARBA" id="ARBA00023002"/>
    </source>
</evidence>
<name>A0A0D2L782_9CHLO</name>
<accession>A0A0D2L782</accession>
<dbReference type="Gene3D" id="2.60.40.650">
    <property type="match status" value="1"/>
</dbReference>
<evidence type="ECO:0000256" key="1">
    <source>
        <dbReference type="ARBA" id="ARBA00001924"/>
    </source>
</evidence>
<dbReference type="RefSeq" id="XP_013901698.1">
    <property type="nucleotide sequence ID" value="XM_014046244.1"/>
</dbReference>
<evidence type="ECO:0000313" key="7">
    <source>
        <dbReference type="EMBL" id="KIZ02679.1"/>
    </source>
</evidence>
<dbReference type="GO" id="GO:0008482">
    <property type="term" value="F:sulfite oxidase activity"/>
    <property type="evidence" value="ECO:0007669"/>
    <property type="project" value="UniProtKB-EC"/>
</dbReference>
<dbReference type="GO" id="GO:0043546">
    <property type="term" value="F:molybdopterin cofactor binding"/>
    <property type="evidence" value="ECO:0007669"/>
    <property type="project" value="TreeGrafter"/>
</dbReference>
<keyword evidence="4 7" id="KW-0560">Oxidoreductase</keyword>
<sequence length="262" mass="27781">MSCSALSSVSAAGLSPDDASVAHIHFIGLDVDESGVPYMASIPVHKVTVVALDPRGDVLLAYEMNGAPIPRDHGGPLRAVVPGVVGARNVKWLGRVVASNEESQGFWQQNDYKAFSPGTDWDNLDWKSAPAIQGLNVVSAICLPAKGEEVSLEEGEITVKGYAWSGGGSDIVRVDVSLDGGKTWAPAELTKPPTNSSGRAWAKTLYSLTQRLPEGVEAGGKLEVVVKATDENYNTQPESAGPVWNARGVVNNSWHRVQVNVV</sequence>
<dbReference type="EMBL" id="KK100997">
    <property type="protein sequence ID" value="KIZ02679.1"/>
    <property type="molecule type" value="Genomic_DNA"/>
</dbReference>
<dbReference type="Pfam" id="PF03404">
    <property type="entry name" value="Mo-co_dimer"/>
    <property type="match status" value="1"/>
</dbReference>
<dbReference type="PANTHER" id="PTHR19372:SF7">
    <property type="entry name" value="SULFITE OXIDASE, MITOCHONDRIAL"/>
    <property type="match status" value="1"/>
</dbReference>
<dbReference type="PANTHER" id="PTHR19372">
    <property type="entry name" value="SULFITE REDUCTASE"/>
    <property type="match status" value="1"/>
</dbReference>
<evidence type="ECO:0000313" key="8">
    <source>
        <dbReference type="Proteomes" id="UP000054498"/>
    </source>
</evidence>
<proteinExistence type="predicted"/>
<reference evidence="7 8" key="1">
    <citation type="journal article" date="2013" name="BMC Genomics">
        <title>Reconstruction of the lipid metabolism for the microalga Monoraphidium neglectum from its genome sequence reveals characteristics suitable for biofuel production.</title>
        <authorList>
            <person name="Bogen C."/>
            <person name="Al-Dilaimi A."/>
            <person name="Albersmeier A."/>
            <person name="Wichmann J."/>
            <person name="Grundmann M."/>
            <person name="Rupp O."/>
            <person name="Lauersen K.J."/>
            <person name="Blifernez-Klassen O."/>
            <person name="Kalinowski J."/>
            <person name="Goesmann A."/>
            <person name="Mussgnug J.H."/>
            <person name="Kruse O."/>
        </authorList>
    </citation>
    <scope>NUCLEOTIDE SEQUENCE [LARGE SCALE GENOMIC DNA]</scope>
    <source>
        <strain evidence="7 8">SAG 48.87</strain>
    </source>
</reference>
<feature type="domain" description="Oxidoreductase molybdopterin-binding" evidence="5">
    <location>
        <begin position="13"/>
        <end position="107"/>
    </location>
</feature>
<evidence type="ECO:0000256" key="2">
    <source>
        <dbReference type="ARBA" id="ARBA00022505"/>
    </source>
</evidence>
<dbReference type="InterPro" id="IPR005066">
    <property type="entry name" value="MoCF_OxRdtse_dimer"/>
</dbReference>
<evidence type="ECO:0000259" key="6">
    <source>
        <dbReference type="Pfam" id="PF03404"/>
    </source>
</evidence>
<dbReference type="GO" id="GO:0006790">
    <property type="term" value="P:sulfur compound metabolic process"/>
    <property type="evidence" value="ECO:0007669"/>
    <property type="project" value="TreeGrafter"/>
</dbReference>
<gene>
    <name evidence="7" type="ORF">MNEG_5285</name>
</gene>
<evidence type="ECO:0000256" key="3">
    <source>
        <dbReference type="ARBA" id="ARBA00022723"/>
    </source>
</evidence>
<keyword evidence="3" id="KW-0479">Metal-binding</keyword>
<dbReference type="GeneID" id="25738162"/>
<dbReference type="Pfam" id="PF00174">
    <property type="entry name" value="Oxidored_molyb"/>
    <property type="match status" value="1"/>
</dbReference>
<dbReference type="EC" id="1.8.3.1" evidence="7"/>
<protein>
    <submittedName>
        <fullName evidence="7">Sulfite reductase</fullName>
        <ecNumber evidence="7">1.8.3.1</ecNumber>
    </submittedName>
</protein>
<comment type="cofactor">
    <cofactor evidence="1">
        <name>Mo-molybdopterin</name>
        <dbReference type="ChEBI" id="CHEBI:71302"/>
    </cofactor>
</comment>
<keyword evidence="2" id="KW-0500">Molybdenum</keyword>
<dbReference type="KEGG" id="mng:MNEG_5285"/>
<dbReference type="GO" id="GO:0020037">
    <property type="term" value="F:heme binding"/>
    <property type="evidence" value="ECO:0007669"/>
    <property type="project" value="TreeGrafter"/>
</dbReference>
<dbReference type="AlphaFoldDB" id="A0A0D2L782"/>
<dbReference type="InterPro" id="IPR008335">
    <property type="entry name" value="Mopterin_OxRdtase_euk"/>
</dbReference>
<dbReference type="InterPro" id="IPR014756">
    <property type="entry name" value="Ig_E-set"/>
</dbReference>
<keyword evidence="8" id="KW-1185">Reference proteome</keyword>
<dbReference type="GO" id="GO:0005739">
    <property type="term" value="C:mitochondrion"/>
    <property type="evidence" value="ECO:0007669"/>
    <property type="project" value="TreeGrafter"/>
</dbReference>
<evidence type="ECO:0000259" key="5">
    <source>
        <dbReference type="Pfam" id="PF00174"/>
    </source>
</evidence>
<dbReference type="SUPFAM" id="SSF56524">
    <property type="entry name" value="Oxidoreductase molybdopterin-binding domain"/>
    <property type="match status" value="1"/>
</dbReference>
<dbReference type="InterPro" id="IPR000572">
    <property type="entry name" value="OxRdtase_Mopterin-bd_dom"/>
</dbReference>